<feature type="compositionally biased region" description="Polar residues" evidence="10">
    <location>
        <begin position="67"/>
        <end position="78"/>
    </location>
</feature>
<dbReference type="HOGENOM" id="CLU_2170154_0_0_1"/>
<protein>
    <recommendedName>
        <fullName evidence="9">MICOS complex subunit MIC10</fullName>
    </recommendedName>
</protein>
<dbReference type="Proteomes" id="UP000007875">
    <property type="component" value="Unassembled WGS sequence"/>
</dbReference>
<dbReference type="InterPro" id="IPR007512">
    <property type="entry name" value="Mic10"/>
</dbReference>
<evidence type="ECO:0000256" key="9">
    <source>
        <dbReference type="RuleBase" id="RU363011"/>
    </source>
</evidence>
<dbReference type="AlphaFoldDB" id="H2YG91"/>
<evidence type="ECO:0000256" key="8">
    <source>
        <dbReference type="ARBA" id="ARBA00023136"/>
    </source>
</evidence>
<reference evidence="11" key="3">
    <citation type="submission" date="2025-09" db="UniProtKB">
        <authorList>
            <consortium name="Ensembl"/>
        </authorList>
    </citation>
    <scope>IDENTIFICATION</scope>
</reference>
<evidence type="ECO:0000256" key="7">
    <source>
        <dbReference type="ARBA" id="ARBA00023128"/>
    </source>
</evidence>
<keyword evidence="8" id="KW-0472">Membrane</keyword>
<comment type="function">
    <text evidence="1 9">Component of the MICOS complex, a large protein complex of the mitochondrial inner membrane that plays crucial roles in the maintenance of crista junctions, inner membrane architecture, and formation of contact sites to the outer membrane.</text>
</comment>
<sequence length="108" mass="11458">MSSRLPVLGNENKYGENLDKCIVDMGIKTGSGVLVGGLFSLLLKRRAWPITLGAGIGIGMSLTTCQNRFQNSPGTKSPENPPSEEATPTIPDPTNVPDTPIDFNQSDA</sequence>
<evidence type="ECO:0000256" key="2">
    <source>
        <dbReference type="ARBA" id="ARBA00004434"/>
    </source>
</evidence>
<keyword evidence="7 9" id="KW-0496">Mitochondrion</keyword>
<keyword evidence="6" id="KW-1133">Transmembrane helix</keyword>
<keyword evidence="4" id="KW-0812">Transmembrane</keyword>
<evidence type="ECO:0000313" key="12">
    <source>
        <dbReference type="Proteomes" id="UP000007875"/>
    </source>
</evidence>
<organism evidence="11 12">
    <name type="scientific">Ciona savignyi</name>
    <name type="common">Pacific transparent sea squirt</name>
    <dbReference type="NCBI Taxonomy" id="51511"/>
    <lineage>
        <taxon>Eukaryota</taxon>
        <taxon>Metazoa</taxon>
        <taxon>Chordata</taxon>
        <taxon>Tunicata</taxon>
        <taxon>Ascidiacea</taxon>
        <taxon>Phlebobranchia</taxon>
        <taxon>Cionidae</taxon>
        <taxon>Ciona</taxon>
    </lineage>
</organism>
<dbReference type="eggNOG" id="KOG4604">
    <property type="taxonomic scope" value="Eukaryota"/>
</dbReference>
<dbReference type="InParanoid" id="H2YG91"/>
<dbReference type="Ensembl" id="ENSCSAVT00000004404.1">
    <property type="protein sequence ID" value="ENSCSAVP00000004340.1"/>
    <property type="gene ID" value="ENSCSAVG00000002569.1"/>
</dbReference>
<name>H2YG91_CIOSA</name>
<evidence type="ECO:0000256" key="1">
    <source>
        <dbReference type="ARBA" id="ARBA00002689"/>
    </source>
</evidence>
<dbReference type="OMA" id="GIAYANC"/>
<keyword evidence="5 9" id="KW-0999">Mitochondrion inner membrane</keyword>
<keyword evidence="12" id="KW-1185">Reference proteome</keyword>
<comment type="subunit">
    <text evidence="9">Component of the mitochondrial contact site and cristae organizing system (MICOS) complex.</text>
</comment>
<comment type="subcellular location">
    <subcellularLocation>
        <location evidence="2 9">Mitochondrion inner membrane</location>
        <topology evidence="2 9">Single-pass membrane protein</topology>
    </subcellularLocation>
</comment>
<dbReference type="PANTHER" id="PTHR21304">
    <property type="entry name" value="MICOS COMPLEX SUBUNIT MIC10"/>
    <property type="match status" value="1"/>
</dbReference>
<dbReference type="GeneTree" id="ENSGT00940000168269"/>
<dbReference type="GO" id="GO:0061617">
    <property type="term" value="C:MICOS complex"/>
    <property type="evidence" value="ECO:0007669"/>
    <property type="project" value="UniProtKB-UniRule"/>
</dbReference>
<evidence type="ECO:0000256" key="6">
    <source>
        <dbReference type="ARBA" id="ARBA00022989"/>
    </source>
</evidence>
<dbReference type="Pfam" id="PF04418">
    <property type="entry name" value="DUF543"/>
    <property type="match status" value="1"/>
</dbReference>
<evidence type="ECO:0000256" key="10">
    <source>
        <dbReference type="SAM" id="MobiDB-lite"/>
    </source>
</evidence>
<feature type="region of interest" description="Disordered" evidence="10">
    <location>
        <begin position="67"/>
        <end position="108"/>
    </location>
</feature>
<dbReference type="FunCoup" id="H2YG91">
    <property type="interactions" value="8"/>
</dbReference>
<accession>H2YG91</accession>
<comment type="similarity">
    <text evidence="3 9">Belongs to the MICOS complex subunit Mic10 family.</text>
</comment>
<reference evidence="11" key="2">
    <citation type="submission" date="2025-08" db="UniProtKB">
        <authorList>
            <consortium name="Ensembl"/>
        </authorList>
    </citation>
    <scope>IDENTIFICATION</scope>
</reference>
<evidence type="ECO:0000256" key="4">
    <source>
        <dbReference type="ARBA" id="ARBA00022692"/>
    </source>
</evidence>
<evidence type="ECO:0000256" key="5">
    <source>
        <dbReference type="ARBA" id="ARBA00022792"/>
    </source>
</evidence>
<proteinExistence type="inferred from homology"/>
<evidence type="ECO:0000256" key="3">
    <source>
        <dbReference type="ARBA" id="ARBA00006792"/>
    </source>
</evidence>
<evidence type="ECO:0000313" key="11">
    <source>
        <dbReference type="Ensembl" id="ENSCSAVP00000004340.1"/>
    </source>
</evidence>
<reference evidence="12" key="1">
    <citation type="submission" date="2003-08" db="EMBL/GenBank/DDBJ databases">
        <authorList>
            <person name="Birren B."/>
            <person name="Nusbaum C."/>
            <person name="Abebe A."/>
            <person name="Abouelleil A."/>
            <person name="Adekoya E."/>
            <person name="Ait-zahra M."/>
            <person name="Allen N."/>
            <person name="Allen T."/>
            <person name="An P."/>
            <person name="Anderson M."/>
            <person name="Anderson S."/>
            <person name="Arachchi H."/>
            <person name="Armbruster J."/>
            <person name="Bachantsang P."/>
            <person name="Baldwin J."/>
            <person name="Barry A."/>
            <person name="Bayul T."/>
            <person name="Blitshsteyn B."/>
            <person name="Bloom T."/>
            <person name="Blye J."/>
            <person name="Boguslavskiy L."/>
            <person name="Borowsky M."/>
            <person name="Boukhgalter B."/>
            <person name="Brunache A."/>
            <person name="Butler J."/>
            <person name="Calixte N."/>
            <person name="Calvo S."/>
            <person name="Camarata J."/>
            <person name="Campo K."/>
            <person name="Chang J."/>
            <person name="Cheshatsang Y."/>
            <person name="Citroen M."/>
            <person name="Collymore A."/>
            <person name="Considine T."/>
            <person name="Cook A."/>
            <person name="Cooke P."/>
            <person name="Corum B."/>
            <person name="Cuomo C."/>
            <person name="David R."/>
            <person name="Dawoe T."/>
            <person name="Degray S."/>
            <person name="Dodge S."/>
            <person name="Dooley K."/>
            <person name="Dorje P."/>
            <person name="Dorjee K."/>
            <person name="Dorris L."/>
            <person name="Duffey N."/>
            <person name="Dupes A."/>
            <person name="Elkins T."/>
            <person name="Engels R."/>
            <person name="Erickson J."/>
            <person name="Farina A."/>
            <person name="Faro S."/>
            <person name="Ferreira P."/>
            <person name="Fischer H."/>
            <person name="Fitzgerald M."/>
            <person name="Foley K."/>
            <person name="Gage D."/>
            <person name="Galagan J."/>
            <person name="Gearin G."/>
            <person name="Gnerre S."/>
            <person name="Gnirke A."/>
            <person name="Goyette A."/>
            <person name="Graham J."/>
            <person name="Grandbois E."/>
            <person name="Gyaltsen K."/>
            <person name="Hafez N."/>
            <person name="Hagopian D."/>
            <person name="Hagos B."/>
            <person name="Hall J."/>
            <person name="Hatcher B."/>
            <person name="Heller A."/>
            <person name="Higgins H."/>
            <person name="Honan T."/>
            <person name="Horn A."/>
            <person name="Houde N."/>
            <person name="Hughes L."/>
            <person name="Hulme W."/>
            <person name="Husby E."/>
            <person name="Iliev I."/>
            <person name="Jaffe D."/>
            <person name="Jones C."/>
            <person name="Kamal M."/>
            <person name="Kamat A."/>
            <person name="Kamvysselis M."/>
            <person name="Karlsson E."/>
            <person name="Kells C."/>
            <person name="Kieu A."/>
            <person name="Kisner P."/>
            <person name="Kodira C."/>
            <person name="Kulbokas E."/>
            <person name="Labutti K."/>
            <person name="Lama D."/>
            <person name="Landers T."/>
            <person name="Leger J."/>
            <person name="Levine S."/>
            <person name="Lewis D."/>
            <person name="Lewis T."/>
            <person name="Lindblad-toh K."/>
            <person name="Liu X."/>
            <person name="Lokyitsang T."/>
            <person name="Lokyitsang Y."/>
            <person name="Lucien O."/>
            <person name="Lui A."/>
            <person name="Ma L.J."/>
            <person name="Mabbitt R."/>
            <person name="Macdonald J."/>
            <person name="Maclean C."/>
            <person name="Major J."/>
            <person name="Manning J."/>
            <person name="Marabella R."/>
            <person name="Maru K."/>
            <person name="Matthews C."/>
            <person name="Mauceli E."/>
            <person name="Mccarthy M."/>
            <person name="Mcdonough S."/>
            <person name="Mcghee T."/>
            <person name="Meldrim J."/>
            <person name="Meneus L."/>
            <person name="Mesirov J."/>
            <person name="Mihalev A."/>
            <person name="Mihova T."/>
            <person name="Mikkelsen T."/>
            <person name="Mlenga V."/>
            <person name="Moru K."/>
            <person name="Mozes J."/>
            <person name="Mulrain L."/>
            <person name="Munson G."/>
            <person name="Naylor J."/>
            <person name="Newes C."/>
            <person name="Nguyen C."/>
            <person name="Nguyen N."/>
            <person name="Nguyen T."/>
            <person name="Nicol R."/>
            <person name="Nielsen C."/>
            <person name="Nizzari M."/>
            <person name="Norbu C."/>
            <person name="Norbu N."/>
            <person name="O'donnell P."/>
            <person name="Okoawo O."/>
            <person name="O'leary S."/>
            <person name="Omotosho B."/>
            <person name="O'neill K."/>
            <person name="Osman S."/>
            <person name="Parker S."/>
            <person name="Perrin D."/>
            <person name="Phunkhang P."/>
            <person name="Piqani B."/>
            <person name="Purcell S."/>
            <person name="Rachupka T."/>
            <person name="Ramasamy U."/>
            <person name="Rameau R."/>
            <person name="Ray V."/>
            <person name="Raymond C."/>
            <person name="Retta R."/>
            <person name="Richardson S."/>
            <person name="Rise C."/>
            <person name="Rodriguez J."/>
            <person name="Rogers J."/>
            <person name="Rogov P."/>
            <person name="Rutman M."/>
            <person name="Schupbach R."/>
            <person name="Seaman C."/>
            <person name="Settipalli S."/>
            <person name="Sharpe T."/>
            <person name="Sheridan J."/>
            <person name="Sherpa N."/>
            <person name="Shi J."/>
            <person name="Smirnov S."/>
            <person name="Smith C."/>
            <person name="Sougnez C."/>
            <person name="Spencer B."/>
            <person name="Stalker J."/>
            <person name="Stange-thomann N."/>
            <person name="Stavropoulos S."/>
            <person name="Stetson K."/>
            <person name="Stone C."/>
            <person name="Stone S."/>
            <person name="Stubbs M."/>
            <person name="Talamas J."/>
            <person name="Tchuinga P."/>
            <person name="Tenzing P."/>
            <person name="Tesfaye S."/>
            <person name="Theodore J."/>
            <person name="Thoulutsang Y."/>
            <person name="Topham K."/>
            <person name="Towey S."/>
            <person name="Tsamla T."/>
            <person name="Tsomo N."/>
            <person name="Vallee D."/>
            <person name="Vassiliev H."/>
            <person name="Venkataraman V."/>
            <person name="Vinson J."/>
            <person name="Vo A."/>
            <person name="Wade C."/>
            <person name="Wang S."/>
            <person name="Wangchuk T."/>
            <person name="Wangdi T."/>
            <person name="Whittaker C."/>
            <person name="Wilkinson J."/>
            <person name="Wu Y."/>
            <person name="Wyman D."/>
            <person name="Yadav S."/>
            <person name="Yang S."/>
            <person name="Yang X."/>
            <person name="Yeager S."/>
            <person name="Yee E."/>
            <person name="Young G."/>
            <person name="Zainoun J."/>
            <person name="Zembeck L."/>
            <person name="Zimmer A."/>
            <person name="Zody M."/>
            <person name="Lander E."/>
        </authorList>
    </citation>
    <scope>NUCLEOTIDE SEQUENCE [LARGE SCALE GENOMIC DNA]</scope>
</reference>
<dbReference type="STRING" id="51511.ENSCSAVP00000004340"/>
<dbReference type="PANTHER" id="PTHR21304:SF0">
    <property type="entry name" value="MICOS COMPLEX SUBUNIT MIC10"/>
    <property type="match status" value="1"/>
</dbReference>